<feature type="non-terminal residue" evidence="1">
    <location>
        <position position="83"/>
    </location>
</feature>
<feature type="non-terminal residue" evidence="1">
    <location>
        <position position="1"/>
    </location>
</feature>
<proteinExistence type="predicted"/>
<gene>
    <name evidence="1" type="ORF">DARMORV10_C05P63330.1</name>
</gene>
<dbReference type="AlphaFoldDB" id="A0A816L8P9"/>
<dbReference type="Proteomes" id="UP001295469">
    <property type="component" value="Chromosome C05"/>
</dbReference>
<accession>A0A816L8P9</accession>
<reference evidence="1" key="1">
    <citation type="submission" date="2021-01" db="EMBL/GenBank/DDBJ databases">
        <authorList>
            <consortium name="Genoscope - CEA"/>
            <person name="William W."/>
        </authorList>
    </citation>
    <scope>NUCLEOTIDE SEQUENCE</scope>
</reference>
<name>A0A816L8P9_BRANA</name>
<sequence length="83" mass="9147">GEPKLLSVHSSVWWCTWSRSGVCCLLPSAGGLQRVHSVCSVLIWKLFPPSSRSLSSLFHSNKVGDSILAPSVVRVWVYYPCNS</sequence>
<organism evidence="1">
    <name type="scientific">Brassica napus</name>
    <name type="common">Rape</name>
    <dbReference type="NCBI Taxonomy" id="3708"/>
    <lineage>
        <taxon>Eukaryota</taxon>
        <taxon>Viridiplantae</taxon>
        <taxon>Streptophyta</taxon>
        <taxon>Embryophyta</taxon>
        <taxon>Tracheophyta</taxon>
        <taxon>Spermatophyta</taxon>
        <taxon>Magnoliopsida</taxon>
        <taxon>eudicotyledons</taxon>
        <taxon>Gunneridae</taxon>
        <taxon>Pentapetalae</taxon>
        <taxon>rosids</taxon>
        <taxon>malvids</taxon>
        <taxon>Brassicales</taxon>
        <taxon>Brassicaceae</taxon>
        <taxon>Brassiceae</taxon>
        <taxon>Brassica</taxon>
    </lineage>
</organism>
<dbReference type="EMBL" id="HG994369">
    <property type="protein sequence ID" value="CAF1940647.1"/>
    <property type="molecule type" value="Genomic_DNA"/>
</dbReference>
<protein>
    <submittedName>
        <fullName evidence="1">(rape) hypothetical protein</fullName>
    </submittedName>
</protein>
<evidence type="ECO:0000313" key="1">
    <source>
        <dbReference type="EMBL" id="CAF1940647.1"/>
    </source>
</evidence>